<organism evidence="2 3">
    <name type="scientific">Alternaria arborescens</name>
    <dbReference type="NCBI Taxonomy" id="156630"/>
    <lineage>
        <taxon>Eukaryota</taxon>
        <taxon>Fungi</taxon>
        <taxon>Dikarya</taxon>
        <taxon>Ascomycota</taxon>
        <taxon>Pezizomycotina</taxon>
        <taxon>Dothideomycetes</taxon>
        <taxon>Pleosporomycetidae</taxon>
        <taxon>Pleosporales</taxon>
        <taxon>Pleosporineae</taxon>
        <taxon>Pleosporaceae</taxon>
        <taxon>Alternaria</taxon>
        <taxon>Alternaria sect. Alternaria</taxon>
    </lineage>
</organism>
<protein>
    <submittedName>
        <fullName evidence="2">Uncharacterized protein</fullName>
    </submittedName>
</protein>
<sequence length="58" mass="6095">MPTTAVGLWVSIALVLAAGAVSITLHHMQQRPIPISGASDINTSLRDFTTQVKTSGHP</sequence>
<gene>
    <name evidence="2" type="ORF">AA0113_g502</name>
</gene>
<dbReference type="Proteomes" id="UP000293823">
    <property type="component" value="Unassembled WGS sequence"/>
</dbReference>
<accession>A0A4Q4SPY4</accession>
<keyword evidence="1" id="KW-1133">Transmembrane helix</keyword>
<keyword evidence="1" id="KW-0472">Membrane</keyword>
<evidence type="ECO:0000256" key="1">
    <source>
        <dbReference type="SAM" id="Phobius"/>
    </source>
</evidence>
<dbReference type="AlphaFoldDB" id="A0A4Q4SPY4"/>
<evidence type="ECO:0000313" key="3">
    <source>
        <dbReference type="Proteomes" id="UP000293823"/>
    </source>
</evidence>
<dbReference type="EMBL" id="PEJP01000002">
    <property type="protein sequence ID" value="RYO72995.1"/>
    <property type="molecule type" value="Genomic_DNA"/>
</dbReference>
<keyword evidence="3" id="KW-1185">Reference proteome</keyword>
<comment type="caution">
    <text evidence="2">The sequence shown here is derived from an EMBL/GenBank/DDBJ whole genome shotgun (WGS) entry which is preliminary data.</text>
</comment>
<feature type="transmembrane region" description="Helical" evidence="1">
    <location>
        <begin position="6"/>
        <end position="25"/>
    </location>
</feature>
<name>A0A4Q4SPY4_9PLEO</name>
<reference evidence="3" key="1">
    <citation type="journal article" date="2019" name="bioRxiv">
        <title>Genomics, evolutionary history and diagnostics of the Alternaria alternata species group including apple and Asian pear pathotypes.</title>
        <authorList>
            <person name="Armitage A.D."/>
            <person name="Cockerton H.M."/>
            <person name="Sreenivasaprasad S."/>
            <person name="Woodhall J.W."/>
            <person name="Lane C.R."/>
            <person name="Harrison R.J."/>
            <person name="Clarkson J.P."/>
        </authorList>
    </citation>
    <scope>NUCLEOTIDE SEQUENCE [LARGE SCALE GENOMIC DNA]</scope>
    <source>
        <strain evidence="3">RGR 97.0016</strain>
    </source>
</reference>
<proteinExistence type="predicted"/>
<evidence type="ECO:0000313" key="2">
    <source>
        <dbReference type="EMBL" id="RYO72995.1"/>
    </source>
</evidence>
<keyword evidence="1" id="KW-0812">Transmembrane</keyword>